<dbReference type="Proteomes" id="UP000641910">
    <property type="component" value="Unassembled WGS sequence"/>
</dbReference>
<evidence type="ECO:0000313" key="2">
    <source>
        <dbReference type="EMBL" id="MBH8587763.1"/>
    </source>
</evidence>
<gene>
    <name evidence="2" type="ORF">I8U22_02875</name>
</gene>
<dbReference type="RefSeq" id="WP_121873959.1">
    <property type="nucleotide sequence ID" value="NZ_JACEIS010000004.1"/>
</dbReference>
<name>A0ABS0QFN2_THEVU</name>
<proteinExistence type="predicted"/>
<keyword evidence="1" id="KW-0472">Membrane</keyword>
<reference evidence="2 3" key="1">
    <citation type="submission" date="2020-12" db="EMBL/GenBank/DDBJ databases">
        <title>WGS of Thermoactinomyces spp.</title>
        <authorList>
            <person name="Cheng K."/>
        </authorList>
    </citation>
    <scope>NUCLEOTIDE SEQUENCE [LARGE SCALE GENOMIC DNA]</scope>
    <source>
        <strain evidence="3">CICC 10650\ACCC 41061</strain>
    </source>
</reference>
<evidence type="ECO:0000256" key="1">
    <source>
        <dbReference type="SAM" id="Phobius"/>
    </source>
</evidence>
<organism evidence="2 3">
    <name type="scientific">Thermoactinomyces vulgaris</name>
    <dbReference type="NCBI Taxonomy" id="2026"/>
    <lineage>
        <taxon>Bacteria</taxon>
        <taxon>Bacillati</taxon>
        <taxon>Bacillota</taxon>
        <taxon>Bacilli</taxon>
        <taxon>Bacillales</taxon>
        <taxon>Thermoactinomycetaceae</taxon>
        <taxon>Thermoactinomyces</taxon>
    </lineage>
</organism>
<protein>
    <submittedName>
        <fullName evidence="2">Uncharacterized protein</fullName>
    </submittedName>
</protein>
<keyword evidence="1" id="KW-1133">Transmembrane helix</keyword>
<comment type="caution">
    <text evidence="2">The sequence shown here is derived from an EMBL/GenBank/DDBJ whole genome shotgun (WGS) entry which is preliminary data.</text>
</comment>
<evidence type="ECO:0000313" key="3">
    <source>
        <dbReference type="Proteomes" id="UP000641910"/>
    </source>
</evidence>
<dbReference type="EMBL" id="JAECVU010000001">
    <property type="protein sequence ID" value="MBH8587763.1"/>
    <property type="molecule type" value="Genomic_DNA"/>
</dbReference>
<accession>A0ABS0QFN2</accession>
<keyword evidence="1" id="KW-0812">Transmembrane</keyword>
<keyword evidence="3" id="KW-1185">Reference proteome</keyword>
<feature type="transmembrane region" description="Helical" evidence="1">
    <location>
        <begin position="12"/>
        <end position="31"/>
    </location>
</feature>
<sequence>MSLQFFYSGRYLPHRRMVFLAVILTLILTLWPDWVY</sequence>